<evidence type="ECO:0000313" key="2">
    <source>
        <dbReference type="Proteomes" id="UP000003379"/>
    </source>
</evidence>
<proteinExistence type="predicted"/>
<gene>
    <name evidence="1" type="ORF">HMPREF9628_01919</name>
</gene>
<accession>G9XDP6</accession>
<protein>
    <submittedName>
        <fullName evidence="1">Uncharacterized protein</fullName>
    </submittedName>
</protein>
<organism evidence="1 2">
    <name type="scientific">Peptoanaerobacter stomatis</name>
    <dbReference type="NCBI Taxonomy" id="796937"/>
    <lineage>
        <taxon>Bacteria</taxon>
        <taxon>Bacillati</taxon>
        <taxon>Bacillota</taxon>
        <taxon>Clostridia</taxon>
        <taxon>Peptostreptococcales</taxon>
        <taxon>Filifactoraceae</taxon>
        <taxon>Peptoanaerobacter</taxon>
    </lineage>
</organism>
<dbReference type="EMBL" id="AFZG01000035">
    <property type="protein sequence ID" value="EHL18922.1"/>
    <property type="molecule type" value="Genomic_DNA"/>
</dbReference>
<evidence type="ECO:0000313" key="1">
    <source>
        <dbReference type="EMBL" id="EHL18922.1"/>
    </source>
</evidence>
<reference evidence="1 2" key="1">
    <citation type="submission" date="2011-08" db="EMBL/GenBank/DDBJ databases">
        <title>The Genome Sequence of Eubacteriaceae bacterium CM5.</title>
        <authorList>
            <consortium name="The Broad Institute Genome Sequencing Platform"/>
            <person name="Earl A."/>
            <person name="Ward D."/>
            <person name="Feldgarden M."/>
            <person name="Gevers D."/>
            <person name="Sizova M."/>
            <person name="Hazen A."/>
            <person name="Epstein S."/>
            <person name="Young S.K."/>
            <person name="Zeng Q."/>
            <person name="Gargeya S."/>
            <person name="Fitzgerald M."/>
            <person name="Haas B."/>
            <person name="Abouelleil A."/>
            <person name="Alvarado L."/>
            <person name="Arachchi H.M."/>
            <person name="Berlin A."/>
            <person name="Brown A."/>
            <person name="Chapman S.B."/>
            <person name="Chen Z."/>
            <person name="Dunbar C."/>
            <person name="Freedman E."/>
            <person name="Gearin G."/>
            <person name="Gellesch M."/>
            <person name="Goldberg J."/>
            <person name="Griggs A."/>
            <person name="Gujja S."/>
            <person name="Heiman D."/>
            <person name="Howarth C."/>
            <person name="Larson L."/>
            <person name="Lui A."/>
            <person name="MacDonald P.J.P."/>
            <person name="Montmayeur A."/>
            <person name="Murphy C."/>
            <person name="Neiman D."/>
            <person name="Pearson M."/>
            <person name="Priest M."/>
            <person name="Roberts A."/>
            <person name="Saif S."/>
            <person name="Shea T."/>
            <person name="Shenoy N."/>
            <person name="Sisk P."/>
            <person name="Stolte C."/>
            <person name="Sykes S."/>
            <person name="Wortman J."/>
            <person name="Nusbaum C."/>
            <person name="Birren B."/>
        </authorList>
    </citation>
    <scope>NUCLEOTIDE SEQUENCE [LARGE SCALE GENOMIC DNA]</scope>
    <source>
        <strain evidence="1 2">CM5</strain>
    </source>
</reference>
<sequence>MKIMPIYDLRDKEEMALLMKRIDDNTVDSIENLPDNMILLVSEKANPTITLQELKESIADKQRTKNGVIAD</sequence>
<comment type="caution">
    <text evidence="1">The sequence shown here is derived from an EMBL/GenBank/DDBJ whole genome shotgun (WGS) entry which is preliminary data.</text>
</comment>
<dbReference type="RefSeq" id="WP_009529770.1">
    <property type="nucleotide sequence ID" value="NZ_JH414619.1"/>
</dbReference>
<name>G9XDP6_9FIRM</name>
<dbReference type="Proteomes" id="UP000003379">
    <property type="component" value="Unassembled WGS sequence"/>
</dbReference>
<dbReference type="HOGENOM" id="CLU_2736484_0_0_9"/>
<dbReference type="AlphaFoldDB" id="G9XDP6"/>